<keyword evidence="2" id="KW-0479">Metal-binding</keyword>
<evidence type="ECO:0000256" key="7">
    <source>
        <dbReference type="SAM" id="Coils"/>
    </source>
</evidence>
<feature type="region of interest" description="Disordered" evidence="8">
    <location>
        <begin position="446"/>
        <end position="475"/>
    </location>
</feature>
<dbReference type="Proteomes" id="UP000736164">
    <property type="component" value="Unassembled WGS sequence"/>
</dbReference>
<keyword evidence="3 6" id="KW-0863">Zinc-finger</keyword>
<protein>
    <submittedName>
        <fullName evidence="10">ZC21C protein</fullName>
    </submittedName>
</protein>
<evidence type="ECO:0000259" key="9">
    <source>
        <dbReference type="PROSITE" id="PS52027"/>
    </source>
</evidence>
<dbReference type="Gene3D" id="3.30.160.60">
    <property type="entry name" value="Classic Zinc Finger"/>
    <property type="match status" value="2"/>
</dbReference>
<organism evidence="10 11">
    <name type="scientific">Atractosteus spatula</name>
    <name type="common">Alligator gar</name>
    <name type="synonym">Lepisosteus spatula</name>
    <dbReference type="NCBI Taxonomy" id="7917"/>
    <lineage>
        <taxon>Eukaryota</taxon>
        <taxon>Metazoa</taxon>
        <taxon>Chordata</taxon>
        <taxon>Craniata</taxon>
        <taxon>Vertebrata</taxon>
        <taxon>Euteleostomi</taxon>
        <taxon>Actinopterygii</taxon>
        <taxon>Neopterygii</taxon>
        <taxon>Holostei</taxon>
        <taxon>Semionotiformes</taxon>
        <taxon>Lepisosteidae</taxon>
        <taxon>Atractosteus</taxon>
    </lineage>
</organism>
<evidence type="ECO:0000256" key="1">
    <source>
        <dbReference type="ARBA" id="ARBA00010843"/>
    </source>
</evidence>
<dbReference type="GO" id="GO:0008270">
    <property type="term" value="F:zinc ion binding"/>
    <property type="evidence" value="ECO:0007669"/>
    <property type="project" value="UniProtKB-KW"/>
</dbReference>
<feature type="coiled-coil region" evidence="7">
    <location>
        <begin position="145"/>
        <end position="209"/>
    </location>
</feature>
<dbReference type="PANTHER" id="PTHR14649:SF1">
    <property type="entry name" value="ZINC FINGER C2HC DOMAIN-CONTAINING PROTEIN 1C"/>
    <property type="match status" value="1"/>
</dbReference>
<feature type="region of interest" description="Disordered" evidence="8">
    <location>
        <begin position="89"/>
        <end position="117"/>
    </location>
</feature>
<keyword evidence="4" id="KW-0862">Zinc</keyword>
<evidence type="ECO:0000313" key="11">
    <source>
        <dbReference type="Proteomes" id="UP000736164"/>
    </source>
</evidence>
<evidence type="ECO:0000256" key="6">
    <source>
        <dbReference type="PROSITE-ProRule" id="PRU01371"/>
    </source>
</evidence>
<evidence type="ECO:0000313" key="10">
    <source>
        <dbReference type="EMBL" id="MBN3311894.1"/>
    </source>
</evidence>
<evidence type="ECO:0000256" key="8">
    <source>
        <dbReference type="SAM" id="MobiDB-lite"/>
    </source>
</evidence>
<dbReference type="EMBL" id="JAAWVO010003079">
    <property type="protein sequence ID" value="MBN3311894.1"/>
    <property type="molecule type" value="Genomic_DNA"/>
</dbReference>
<dbReference type="InterPro" id="IPR049899">
    <property type="entry name" value="Znf_C2HC_C3H"/>
</dbReference>
<comment type="similarity">
    <text evidence="1">Belongs to the ZC2HC1 family.</text>
</comment>
<feature type="non-terminal residue" evidence="10">
    <location>
        <position position="1"/>
    </location>
</feature>
<keyword evidence="5 7" id="KW-0175">Coiled coil</keyword>
<feature type="compositionally biased region" description="Basic residues" evidence="8">
    <location>
        <begin position="446"/>
        <end position="465"/>
    </location>
</feature>
<dbReference type="Pfam" id="PF13913">
    <property type="entry name" value="zf-C2HC_2"/>
    <property type="match status" value="2"/>
</dbReference>
<evidence type="ECO:0000256" key="3">
    <source>
        <dbReference type="ARBA" id="ARBA00022771"/>
    </source>
</evidence>
<dbReference type="InterPro" id="IPR026104">
    <property type="entry name" value="ZNF_C2HC_dom_1C"/>
</dbReference>
<name>A0A8J7NCB7_ATRSP</name>
<dbReference type="AlphaFoldDB" id="A0A8J7NCB7"/>
<feature type="compositionally biased region" description="Pro residues" evidence="8">
    <location>
        <begin position="466"/>
        <end position="475"/>
    </location>
</feature>
<proteinExistence type="inferred from homology"/>
<comment type="caution">
    <text evidence="10">The sequence shown here is derived from an EMBL/GenBank/DDBJ whole genome shotgun (WGS) entry which is preliminary data.</text>
</comment>
<feature type="domain" description="C2HC/C3H-type" evidence="9">
    <location>
        <begin position="437"/>
        <end position="466"/>
    </location>
</feature>
<accession>A0A8J7NCB7</accession>
<gene>
    <name evidence="10" type="primary">Zc2hc1c_0</name>
    <name evidence="10" type="ORF">GTO95_0004586</name>
</gene>
<feature type="domain" description="C2HC/C3H-type" evidence="9">
    <location>
        <begin position="331"/>
        <end position="360"/>
    </location>
</feature>
<feature type="non-terminal residue" evidence="10">
    <location>
        <position position="475"/>
    </location>
</feature>
<evidence type="ECO:0000256" key="2">
    <source>
        <dbReference type="ARBA" id="ARBA00022723"/>
    </source>
</evidence>
<dbReference type="PANTHER" id="PTHR14649">
    <property type="entry name" value="ZINC FINGER C2HC DOMAIN-CONTAINING PROTEIN 1C"/>
    <property type="match status" value="1"/>
</dbReference>
<dbReference type="PROSITE" id="PS52027">
    <property type="entry name" value="ZF_C2HC_C3H"/>
    <property type="match status" value="2"/>
</dbReference>
<feature type="compositionally biased region" description="Basic and acidic residues" evidence="8">
    <location>
        <begin position="99"/>
        <end position="108"/>
    </location>
</feature>
<evidence type="ECO:0000256" key="4">
    <source>
        <dbReference type="ARBA" id="ARBA00022833"/>
    </source>
</evidence>
<keyword evidence="11" id="KW-1185">Reference proteome</keyword>
<sequence>MEEKEKKMIAIYNRQQEAALQKMRNSFQYAKYASEKKTGNSYRFQAQQGSEKNIVGYDRSYPLKPIGNRKVSGPGEVRAVERPEVQRDSLFVPTPPQDGCERPCERPGRRGSRVRKPKDRTVVPMVATPPGECPSHANGKEHFRLQEEQRKVAEAEAALKEEHRRREASLRDEMRRKEATMQAKLFRAQEELRRVQREMEDSREVARRENRGLLTRRKTLQARQSELRPRGLCAESHFPSALSHQERCQVSPCSRGLEDVPCGRKKYLKKARLPESDVSAAQATQAHFRNNTACLDEQTLSVKNGYLSPTSLMCPTAKQFPYENSQSGNPQLVPCELCHRKFAVERLEKHSKICEKLQNSKRKVFDSCKHRAKGTELETYIHKKKVKPPIVLRKNNWRQKHEDFIRSIKQAREVQQVITQGGKVVNLPQPPANPNPDYVPCPHCGRRFAPRPAQRHIPKCQHIRSRPPPPPPPRG</sequence>
<reference evidence="10" key="1">
    <citation type="journal article" date="2021" name="Cell">
        <title>Tracing the genetic footprints of vertebrate landing in non-teleost ray-finned fishes.</title>
        <authorList>
            <person name="Bi X."/>
            <person name="Wang K."/>
            <person name="Yang L."/>
            <person name="Pan H."/>
            <person name="Jiang H."/>
            <person name="Wei Q."/>
            <person name="Fang M."/>
            <person name="Yu H."/>
            <person name="Zhu C."/>
            <person name="Cai Y."/>
            <person name="He Y."/>
            <person name="Gan X."/>
            <person name="Zeng H."/>
            <person name="Yu D."/>
            <person name="Zhu Y."/>
            <person name="Jiang H."/>
            <person name="Qiu Q."/>
            <person name="Yang H."/>
            <person name="Zhang Y.E."/>
            <person name="Wang W."/>
            <person name="Zhu M."/>
            <person name="He S."/>
            <person name="Zhang G."/>
        </authorList>
    </citation>
    <scope>NUCLEOTIDE SEQUENCE</scope>
    <source>
        <strain evidence="10">Allg_001</strain>
    </source>
</reference>
<evidence type="ECO:0000256" key="5">
    <source>
        <dbReference type="ARBA" id="ARBA00023054"/>
    </source>
</evidence>